<keyword evidence="6" id="KW-0547">Nucleotide-binding</keyword>
<dbReference type="Gene3D" id="1.20.1270.280">
    <property type="match status" value="1"/>
</dbReference>
<keyword evidence="9" id="KW-0175">Coiled coil</keyword>
<dbReference type="InterPro" id="IPR042219">
    <property type="entry name" value="AAA_lid_11_sf"/>
</dbReference>
<dbReference type="GO" id="GO:0005524">
    <property type="term" value="F:ATP binding"/>
    <property type="evidence" value="ECO:0007669"/>
    <property type="project" value="UniProtKB-KW"/>
</dbReference>
<dbReference type="GO" id="GO:0008569">
    <property type="term" value="F:minus-end-directed microtubule motor activity"/>
    <property type="evidence" value="ECO:0007669"/>
    <property type="project" value="InterPro"/>
</dbReference>
<dbReference type="InterPro" id="IPR041658">
    <property type="entry name" value="AAA_lid_11"/>
</dbReference>
<dbReference type="Pfam" id="PF12781">
    <property type="entry name" value="AAA_9"/>
    <property type="match status" value="1"/>
</dbReference>
<dbReference type="Pfam" id="PF18199">
    <property type="entry name" value="Dynein_C"/>
    <property type="match status" value="1"/>
</dbReference>
<evidence type="ECO:0000259" key="14">
    <source>
        <dbReference type="Pfam" id="PF03028"/>
    </source>
</evidence>
<evidence type="ECO:0000256" key="11">
    <source>
        <dbReference type="ARBA" id="ARBA00023175"/>
    </source>
</evidence>
<keyword evidence="7" id="KW-0067">ATP-binding</keyword>
<keyword evidence="12" id="KW-0206">Cytoskeleton</keyword>
<evidence type="ECO:0000256" key="7">
    <source>
        <dbReference type="ARBA" id="ARBA00022840"/>
    </source>
</evidence>
<dbReference type="FunFam" id="3.40.50.300:FF:000411">
    <property type="entry name" value="dynein heavy chain 17, axonemal"/>
    <property type="match status" value="1"/>
</dbReference>
<dbReference type="Gene3D" id="1.10.8.1220">
    <property type="match status" value="1"/>
</dbReference>
<dbReference type="FunFam" id="3.40.50.300:FF:000049">
    <property type="entry name" value="Dynein, axonemal, heavy chain 5"/>
    <property type="match status" value="1"/>
</dbReference>
<keyword evidence="10" id="KW-0969">Cilium</keyword>
<evidence type="ECO:0000256" key="12">
    <source>
        <dbReference type="ARBA" id="ARBA00023212"/>
    </source>
</evidence>
<name>A0AA40GGA7_9HYME</name>
<dbReference type="Pfam" id="PF12777">
    <property type="entry name" value="MT"/>
    <property type="match status" value="1"/>
</dbReference>
<evidence type="ECO:0000259" key="18">
    <source>
        <dbReference type="Pfam" id="PF18199"/>
    </source>
</evidence>
<dbReference type="GO" id="GO:0030286">
    <property type="term" value="C:dynein complex"/>
    <property type="evidence" value="ECO:0007669"/>
    <property type="project" value="UniProtKB-KW"/>
</dbReference>
<accession>A0AA40GGA7</accession>
<evidence type="ECO:0000256" key="2">
    <source>
        <dbReference type="ARBA" id="ARBA00008887"/>
    </source>
</evidence>
<dbReference type="InterPro" id="IPR043160">
    <property type="entry name" value="Dynein_C_barrel"/>
</dbReference>
<sequence length="1163" mass="133706">MNAALAEKQKCQDEADATALTIDLANRLVNGLASEKIRWTEEVKMLINSCVTVPGDVLIVTAFLSYMGCFTRKYRSDLMYENWLPFLEGLELKIPKTPDLDILSLLTDDAQIAQWNNEGLPTDRMSSENATILMNSTRWPLMIDPQLQGIKWIKNRYGEELQMLRLTQPNYLHLIEISIANGGIILIENIMETIDPVLDPVIKRDLIKKGKAIKIWDKEIDYDPHFRLIIQTKLANPHYKPEIQAQTTLINFTVTKDGLEEQLLGDVVKAERPDLESKKAELTTQQNTFKITLKKLEDDLLHRLSTAGPDILSDVDLVINLETTKKTAAEIEIKVAEARVTAVKIDEAREIYRPVAARASLLYFVLNDLNKINMLYQFSLKAFSVVFQNAIKFAEASENITKRVALLIDSITYLVFIYTSRGLFEADKLTFLCQMTIQIFMETHEITQSELDFLLRFPYISDLVSPVNFLTDVGWGGIKYLSQIEDFQNLEKDIEGAAKRWKKFVESETPERETFPQDWKNKTALQRLCIMRCLRLDRMTYAIRCFVEEKLGSKFVESRSPPFHKSFEETNSITPVFFILSPGVDPLKDVEKLGKQLDFTFEGRNFHNVSLGQGQEPVAEEAIELSANEGHWVILQNVHLVKKWLPTLEKKMEQCAENPHDDYRLFISAEPTPDPHESIIPQGILESAIKITNEPPSGIQANIHKALDNFTQETLESCSKETEFKAILFALCYYHAVVAERRKFGAQGWNRSYPFNFGDLTISVSVLFNYLENSIKVPWEDLRYLFGEIMYGGHITDDWDRRLCRTYLTEYLKPELVEGELYLAPDFLVPPNSDYDAYHQYIDNYLPAESPVLYGLHPNAEIGFLTQTVENLFKTLLGMLTRTASDTTIGEVSTEDKIRGLIEDLLDKLPEEFNMQELYSKVEDRTPFVTVALQECERMNLLCEELRRSLRELELGLTGELTINAEMEELENCILMDIVPISWTKRAYPSELGLNSWFADMLNRITELSNWTSDFNLPPSVWLGGFFNPQSLLTAIMQQTARKNEWPLDKMCLYCEVLRKYKEEITSAPREGAYINGLYMEGARWDMQAGCIMDSRFKELFPLLPVIYIRAITQDKQDLKNIYECPVYKTRSRGPTYVWTFNLRTKEKASKWILGGVAILLQI</sequence>
<comment type="subcellular location">
    <subcellularLocation>
        <location evidence="1">Cytoplasm</location>
        <location evidence="1">Cytoskeleton</location>
        <location evidence="1">Cilium axoneme</location>
    </subcellularLocation>
</comment>
<reference evidence="19" key="1">
    <citation type="submission" date="2021-10" db="EMBL/GenBank/DDBJ databases">
        <title>Melipona bicolor Genome sequencing and assembly.</title>
        <authorList>
            <person name="Araujo N.S."/>
            <person name="Arias M.C."/>
        </authorList>
    </citation>
    <scope>NUCLEOTIDE SEQUENCE</scope>
    <source>
        <strain evidence="19">USP_2M_L1-L4_2017</strain>
        <tissue evidence="19">Whole body</tissue>
    </source>
</reference>
<dbReference type="Pfam" id="PF03028">
    <property type="entry name" value="Dynein_heavy"/>
    <property type="match status" value="1"/>
</dbReference>
<dbReference type="InterPro" id="IPR024743">
    <property type="entry name" value="Dynein_HC_stalk"/>
</dbReference>
<keyword evidence="13" id="KW-0966">Cell projection</keyword>
<evidence type="ECO:0000256" key="1">
    <source>
        <dbReference type="ARBA" id="ARBA00004430"/>
    </source>
</evidence>
<dbReference type="Pfam" id="PF18198">
    <property type="entry name" value="AAA_lid_11"/>
    <property type="match status" value="1"/>
</dbReference>
<keyword evidence="11" id="KW-0505">Motor protein</keyword>
<keyword evidence="4" id="KW-0493">Microtubule</keyword>
<protein>
    <recommendedName>
        <fullName evidence="21">Dynein beta chain, ciliary</fullName>
    </recommendedName>
</protein>
<proteinExistence type="inferred from homology"/>
<evidence type="ECO:0000313" key="19">
    <source>
        <dbReference type="EMBL" id="KAK1137307.1"/>
    </source>
</evidence>
<feature type="domain" description="Dynein heavy chain C-terminal" evidence="18">
    <location>
        <begin position="866"/>
        <end position="1161"/>
    </location>
</feature>
<evidence type="ECO:0000256" key="3">
    <source>
        <dbReference type="ARBA" id="ARBA00022490"/>
    </source>
</evidence>
<dbReference type="Gene3D" id="1.20.920.20">
    <property type="match status" value="1"/>
</dbReference>
<evidence type="ECO:0000256" key="13">
    <source>
        <dbReference type="ARBA" id="ARBA00023273"/>
    </source>
</evidence>
<evidence type="ECO:0000259" key="15">
    <source>
        <dbReference type="Pfam" id="PF12777"/>
    </source>
</evidence>
<comment type="similarity">
    <text evidence="2">Belongs to the dynein heavy chain family.</text>
</comment>
<dbReference type="InterPro" id="IPR004273">
    <property type="entry name" value="Dynein_heavy_D6_P-loop"/>
</dbReference>
<keyword evidence="20" id="KW-1185">Reference proteome</keyword>
<keyword evidence="3" id="KW-0963">Cytoplasm</keyword>
<dbReference type="Gene3D" id="1.10.8.720">
    <property type="entry name" value="Region D6 of dynein motor"/>
    <property type="match status" value="1"/>
</dbReference>
<dbReference type="FunFam" id="1.10.8.1220:FF:000001">
    <property type="entry name" value="Dynein axonemal heavy chain 5"/>
    <property type="match status" value="1"/>
</dbReference>
<evidence type="ECO:0000256" key="5">
    <source>
        <dbReference type="ARBA" id="ARBA00022737"/>
    </source>
</evidence>
<dbReference type="InterPro" id="IPR035706">
    <property type="entry name" value="AAA_9"/>
</dbReference>
<gene>
    <name evidence="19" type="ORF">K0M31_001820</name>
</gene>
<dbReference type="EMBL" id="JAHYIQ010000001">
    <property type="protein sequence ID" value="KAK1137307.1"/>
    <property type="molecule type" value="Genomic_DNA"/>
</dbReference>
<dbReference type="InterPro" id="IPR026983">
    <property type="entry name" value="DHC"/>
</dbReference>
<feature type="domain" description="Dynein heavy chain coiled coil stalk" evidence="15">
    <location>
        <begin position="3"/>
        <end position="87"/>
    </location>
</feature>
<dbReference type="GO" id="GO:0005874">
    <property type="term" value="C:microtubule"/>
    <property type="evidence" value="ECO:0007669"/>
    <property type="project" value="UniProtKB-KW"/>
</dbReference>
<evidence type="ECO:0000256" key="9">
    <source>
        <dbReference type="ARBA" id="ARBA00023054"/>
    </source>
</evidence>
<dbReference type="FunFam" id="3.10.490.20:FF:000002">
    <property type="entry name" value="Dynein axonemal heavy chain 17"/>
    <property type="match status" value="1"/>
</dbReference>
<evidence type="ECO:0000259" key="17">
    <source>
        <dbReference type="Pfam" id="PF18198"/>
    </source>
</evidence>
<keyword evidence="8" id="KW-0243">Dynein</keyword>
<dbReference type="GO" id="GO:0051959">
    <property type="term" value="F:dynein light intermediate chain binding"/>
    <property type="evidence" value="ECO:0007669"/>
    <property type="project" value="InterPro"/>
</dbReference>
<keyword evidence="5" id="KW-0677">Repeat</keyword>
<dbReference type="GO" id="GO:0045505">
    <property type="term" value="F:dynein intermediate chain binding"/>
    <property type="evidence" value="ECO:0007669"/>
    <property type="project" value="InterPro"/>
</dbReference>
<evidence type="ECO:0000256" key="8">
    <source>
        <dbReference type="ARBA" id="ARBA00023017"/>
    </source>
</evidence>
<evidence type="ECO:0008006" key="21">
    <source>
        <dbReference type="Google" id="ProtNLM"/>
    </source>
</evidence>
<evidence type="ECO:0000256" key="6">
    <source>
        <dbReference type="ARBA" id="ARBA00022741"/>
    </source>
</evidence>
<dbReference type="GO" id="GO:0007018">
    <property type="term" value="P:microtubule-based movement"/>
    <property type="evidence" value="ECO:0007669"/>
    <property type="project" value="InterPro"/>
</dbReference>
<dbReference type="Gene3D" id="3.40.50.300">
    <property type="entry name" value="P-loop containing nucleotide triphosphate hydrolases"/>
    <property type="match status" value="2"/>
</dbReference>
<dbReference type="FunFam" id="1.20.1270.280:FF:000003">
    <property type="entry name" value="Dynein axonemal heavy chain 17"/>
    <property type="match status" value="1"/>
</dbReference>
<dbReference type="Proteomes" id="UP001177670">
    <property type="component" value="Unassembled WGS sequence"/>
</dbReference>
<evidence type="ECO:0000256" key="10">
    <source>
        <dbReference type="ARBA" id="ARBA00023069"/>
    </source>
</evidence>
<dbReference type="AlphaFoldDB" id="A0AA40GGA7"/>
<dbReference type="FunFam" id="1.10.8.720:FF:000002">
    <property type="entry name" value="Dynein heavy chain 9, axonemal"/>
    <property type="match status" value="1"/>
</dbReference>
<feature type="domain" description="Dynein heavy chain ATP-binding dynein motor region" evidence="16">
    <location>
        <begin position="114"/>
        <end position="331"/>
    </location>
</feature>
<dbReference type="InterPro" id="IPR041228">
    <property type="entry name" value="Dynein_C"/>
</dbReference>
<dbReference type="PANTHER" id="PTHR22878:SF63">
    <property type="entry name" value="DYNEIN AXONEMAL HEAVY CHAIN 10"/>
    <property type="match status" value="1"/>
</dbReference>
<comment type="caution">
    <text evidence="19">The sequence shown here is derived from an EMBL/GenBank/DDBJ whole genome shotgun (WGS) entry which is preliminary data.</text>
</comment>
<dbReference type="Gene3D" id="6.10.140.1060">
    <property type="match status" value="1"/>
</dbReference>
<organism evidence="19 20">
    <name type="scientific">Melipona bicolor</name>
    <dbReference type="NCBI Taxonomy" id="60889"/>
    <lineage>
        <taxon>Eukaryota</taxon>
        <taxon>Metazoa</taxon>
        <taxon>Ecdysozoa</taxon>
        <taxon>Arthropoda</taxon>
        <taxon>Hexapoda</taxon>
        <taxon>Insecta</taxon>
        <taxon>Pterygota</taxon>
        <taxon>Neoptera</taxon>
        <taxon>Endopterygota</taxon>
        <taxon>Hymenoptera</taxon>
        <taxon>Apocrita</taxon>
        <taxon>Aculeata</taxon>
        <taxon>Apoidea</taxon>
        <taxon>Anthophila</taxon>
        <taxon>Apidae</taxon>
        <taxon>Melipona</taxon>
    </lineage>
</organism>
<dbReference type="PANTHER" id="PTHR22878">
    <property type="entry name" value="DYNEIN HEAVY CHAIN 6, AXONEMAL-LIKE-RELATED"/>
    <property type="match status" value="1"/>
</dbReference>
<feature type="domain" description="Dynein heavy chain AAA lid" evidence="17">
    <location>
        <begin position="724"/>
        <end position="860"/>
    </location>
</feature>
<evidence type="ECO:0000313" key="20">
    <source>
        <dbReference type="Proteomes" id="UP001177670"/>
    </source>
</evidence>
<dbReference type="InterPro" id="IPR027417">
    <property type="entry name" value="P-loop_NTPase"/>
</dbReference>
<feature type="domain" description="Dynein heavy chain region D6 P-loop" evidence="14">
    <location>
        <begin position="572"/>
        <end position="692"/>
    </location>
</feature>
<dbReference type="Gene3D" id="3.10.490.20">
    <property type="match status" value="1"/>
</dbReference>
<evidence type="ECO:0000256" key="4">
    <source>
        <dbReference type="ARBA" id="ARBA00022701"/>
    </source>
</evidence>
<dbReference type="GO" id="GO:0031514">
    <property type="term" value="C:motile cilium"/>
    <property type="evidence" value="ECO:0007669"/>
    <property type="project" value="UniProtKB-ARBA"/>
</dbReference>
<dbReference type="GO" id="GO:0005930">
    <property type="term" value="C:axoneme"/>
    <property type="evidence" value="ECO:0007669"/>
    <property type="project" value="UniProtKB-SubCell"/>
</dbReference>
<evidence type="ECO:0000259" key="16">
    <source>
        <dbReference type="Pfam" id="PF12781"/>
    </source>
</evidence>